<dbReference type="RefSeq" id="WP_119035251.1">
    <property type="nucleotide sequence ID" value="NZ_QXDC01000002.1"/>
</dbReference>
<sequence>MQLGNLKSNGNGVFMGRIATLDTVMTIALRHWEARKASSPRFEILAATAAKSWVRVGFLFEHEKKSDGELFLQGSIDSPSMSKPLYIACFMEEDGSYNVTWSRPRRPRNELGAPADSADGPDAGDDDGLGDSTAPVGDGMPPVEPASRRGRRAEQAQDKQQEETPAA</sequence>
<name>A0A397PGC9_9SPHN</name>
<keyword evidence="3" id="KW-1185">Reference proteome</keyword>
<dbReference type="InterPro" id="IPR007948">
    <property type="entry name" value="DUF736"/>
</dbReference>
<feature type="compositionally biased region" description="Low complexity" evidence="1">
    <location>
        <begin position="111"/>
        <end position="121"/>
    </location>
</feature>
<gene>
    <name evidence="2" type="ORF">DFR49_0760</name>
</gene>
<evidence type="ECO:0000313" key="3">
    <source>
        <dbReference type="Proteomes" id="UP000266568"/>
    </source>
</evidence>
<comment type="caution">
    <text evidence="2">The sequence shown here is derived from an EMBL/GenBank/DDBJ whole genome shotgun (WGS) entry which is preliminary data.</text>
</comment>
<dbReference type="Pfam" id="PF05284">
    <property type="entry name" value="DUF736"/>
    <property type="match status" value="1"/>
</dbReference>
<dbReference type="AlphaFoldDB" id="A0A397PGC9"/>
<dbReference type="OrthoDB" id="7408907at2"/>
<evidence type="ECO:0000313" key="2">
    <source>
        <dbReference type="EMBL" id="RIA46227.1"/>
    </source>
</evidence>
<feature type="region of interest" description="Disordered" evidence="1">
    <location>
        <begin position="98"/>
        <end position="167"/>
    </location>
</feature>
<accession>A0A397PGC9</accession>
<evidence type="ECO:0000256" key="1">
    <source>
        <dbReference type="SAM" id="MobiDB-lite"/>
    </source>
</evidence>
<organism evidence="2 3">
    <name type="scientific">Hephaestia caeni</name>
    <dbReference type="NCBI Taxonomy" id="645617"/>
    <lineage>
        <taxon>Bacteria</taxon>
        <taxon>Pseudomonadati</taxon>
        <taxon>Pseudomonadota</taxon>
        <taxon>Alphaproteobacteria</taxon>
        <taxon>Sphingomonadales</taxon>
        <taxon>Sphingomonadaceae</taxon>
        <taxon>Hephaestia</taxon>
    </lineage>
</organism>
<reference evidence="2 3" key="1">
    <citation type="submission" date="2018-08" db="EMBL/GenBank/DDBJ databases">
        <title>Genomic Encyclopedia of Type Strains, Phase IV (KMG-IV): sequencing the most valuable type-strain genomes for metagenomic binning, comparative biology and taxonomic classification.</title>
        <authorList>
            <person name="Goeker M."/>
        </authorList>
    </citation>
    <scope>NUCLEOTIDE SEQUENCE [LARGE SCALE GENOMIC DNA]</scope>
    <source>
        <strain evidence="2 3">DSM 25527</strain>
    </source>
</reference>
<dbReference type="Proteomes" id="UP000266568">
    <property type="component" value="Unassembled WGS sequence"/>
</dbReference>
<feature type="compositionally biased region" description="Basic and acidic residues" evidence="1">
    <location>
        <begin position="152"/>
        <end position="167"/>
    </location>
</feature>
<protein>
    <submittedName>
        <fullName evidence="2">Uncharacterized protein (DUF736 family)</fullName>
    </submittedName>
</protein>
<dbReference type="EMBL" id="QXDC01000002">
    <property type="protein sequence ID" value="RIA46227.1"/>
    <property type="molecule type" value="Genomic_DNA"/>
</dbReference>
<proteinExistence type="predicted"/>